<dbReference type="RefSeq" id="WP_014559679.1">
    <property type="nucleotide sequence ID" value="NC_017464.1"/>
</dbReference>
<dbReference type="Gene3D" id="1.25.40.10">
    <property type="entry name" value="Tetratricopeptide repeat domain"/>
    <property type="match status" value="2"/>
</dbReference>
<dbReference type="AlphaFoldDB" id="I0AHR6"/>
<dbReference type="InterPro" id="IPR039340">
    <property type="entry name" value="Tfc4/TFIIIC-102/Sfc4"/>
</dbReference>
<dbReference type="GO" id="GO:0000127">
    <property type="term" value="C:transcription factor TFIIIC complex"/>
    <property type="evidence" value="ECO:0007669"/>
    <property type="project" value="TreeGrafter"/>
</dbReference>
<dbReference type="SUPFAM" id="SSF81901">
    <property type="entry name" value="HCP-like"/>
    <property type="match status" value="1"/>
</dbReference>
<dbReference type="eggNOG" id="COG0457">
    <property type="taxonomic scope" value="Bacteria"/>
</dbReference>
<dbReference type="GO" id="GO:0006383">
    <property type="term" value="P:transcription by RNA polymerase III"/>
    <property type="evidence" value="ECO:0007669"/>
    <property type="project" value="InterPro"/>
</dbReference>
<dbReference type="Pfam" id="PF13432">
    <property type="entry name" value="TPR_16"/>
    <property type="match status" value="1"/>
</dbReference>
<dbReference type="KEGG" id="ial:IALB_0811"/>
<dbReference type="InterPro" id="IPR019734">
    <property type="entry name" value="TPR_rpt"/>
</dbReference>
<evidence type="ECO:0000313" key="2">
    <source>
        <dbReference type="Proteomes" id="UP000007394"/>
    </source>
</evidence>
<name>I0AHR6_IGNAJ</name>
<accession>I0AHR6</accession>
<dbReference type="OrthoDB" id="9810596at2"/>
<dbReference type="PANTHER" id="PTHR23082">
    <property type="entry name" value="TRANSCRIPTION INITIATION FACTOR IIIC TFIIIC , POLYPEPTIDE 3-RELATED"/>
    <property type="match status" value="1"/>
</dbReference>
<dbReference type="EMBL" id="CP003418">
    <property type="protein sequence ID" value="AFH48523.1"/>
    <property type="molecule type" value="Genomic_DNA"/>
</dbReference>
<proteinExistence type="predicted"/>
<protein>
    <recommendedName>
        <fullName evidence="3">TPR repeat protein</fullName>
    </recommendedName>
</protein>
<dbReference type="HOGENOM" id="CLU_942594_0_0_10"/>
<dbReference type="PANTHER" id="PTHR23082:SF0">
    <property type="entry name" value="GENERAL TRANSCRIPTION FACTOR 3C POLYPEPTIDE 3"/>
    <property type="match status" value="1"/>
</dbReference>
<sequence length="295" mass="34267">MDAQEKEKLKQMADNFVLTGKYLHAAQIYHRLLDETGKMDYIFRLAETYLQMGFIDASDKYYISVLDEFPNNDEMRIEVSSLLIKSKNWEKIIEILSMVDSNKKSVVDFILGFAYLKTEDYKFAKHYLEKFIKSEDNPELKIEAVYYLGIANYHENNFEEAIKGFKESEFHQNSNADFYFYLASSYRKLGMFTHASLYITKALRINNKSAKILLEAAKIYNKSEQFKKAHKYLKVYGDLGKEVSNDFLLTLAETFLGLNRIKDAKALIALIDDEESENPEVIAIKSRISTLSETK</sequence>
<dbReference type="STRING" id="945713.IALB_0811"/>
<organism evidence="1 2">
    <name type="scientific">Ignavibacterium album (strain DSM 19864 / JCM 16511 / NBRC 101810 / Mat9-16)</name>
    <dbReference type="NCBI Taxonomy" id="945713"/>
    <lineage>
        <taxon>Bacteria</taxon>
        <taxon>Pseudomonadati</taxon>
        <taxon>Ignavibacteriota</taxon>
        <taxon>Ignavibacteria</taxon>
        <taxon>Ignavibacteriales</taxon>
        <taxon>Ignavibacteriaceae</taxon>
        <taxon>Ignavibacterium</taxon>
    </lineage>
</organism>
<dbReference type="Pfam" id="PF13181">
    <property type="entry name" value="TPR_8"/>
    <property type="match status" value="1"/>
</dbReference>
<gene>
    <name evidence="1" type="ordered locus">IALB_0811</name>
</gene>
<reference evidence="1 2" key="1">
    <citation type="journal article" date="2012" name="Front. Microbiol.">
        <title>Complete genome of Ignavibacterium album, a metabolically versatile, flagellated, facultative anaerobe from the phylum Chlorobi.</title>
        <authorList>
            <person name="Liu Z."/>
            <person name="Frigaard N.-U."/>
            <person name="Vogl K."/>
            <person name="Iino T."/>
            <person name="Ohkuma M."/>
            <person name="Overmann J."/>
            <person name="Bryant D.A."/>
        </authorList>
    </citation>
    <scope>NUCLEOTIDE SEQUENCE [LARGE SCALE GENOMIC DNA]</scope>
    <source>
        <strain evidence="2">DSM 19864 / JCM 16511 / NBRC 101810 / Mat9-16</strain>
    </source>
</reference>
<dbReference type="Proteomes" id="UP000007394">
    <property type="component" value="Chromosome"/>
</dbReference>
<dbReference type="SMART" id="SM00028">
    <property type="entry name" value="TPR"/>
    <property type="match status" value="4"/>
</dbReference>
<keyword evidence="2" id="KW-1185">Reference proteome</keyword>
<evidence type="ECO:0000313" key="1">
    <source>
        <dbReference type="EMBL" id="AFH48523.1"/>
    </source>
</evidence>
<dbReference type="InterPro" id="IPR011990">
    <property type="entry name" value="TPR-like_helical_dom_sf"/>
</dbReference>
<evidence type="ECO:0008006" key="3">
    <source>
        <dbReference type="Google" id="ProtNLM"/>
    </source>
</evidence>